<evidence type="ECO:0000256" key="3">
    <source>
        <dbReference type="ARBA" id="ARBA00023212"/>
    </source>
</evidence>
<dbReference type="GO" id="GO:0097320">
    <property type="term" value="P:plasma membrane tubulation"/>
    <property type="evidence" value="ECO:0007669"/>
    <property type="project" value="TreeGrafter"/>
</dbReference>
<comment type="subcellular location">
    <subcellularLocation>
        <location evidence="1">Cytoplasm</location>
        <location evidence="1">Cytoskeleton</location>
    </subcellularLocation>
</comment>
<keyword evidence="4" id="KW-0472">Membrane</keyword>
<dbReference type="GO" id="GO:0008289">
    <property type="term" value="F:lipid binding"/>
    <property type="evidence" value="ECO:0007669"/>
    <property type="project" value="TreeGrafter"/>
</dbReference>
<dbReference type="GO" id="GO:0051666">
    <property type="term" value="P:actin cortical patch localization"/>
    <property type="evidence" value="ECO:0007669"/>
    <property type="project" value="InterPro"/>
</dbReference>
<dbReference type="AlphaFoldDB" id="A0A8H6F4S5"/>
<evidence type="ECO:0000313" key="6">
    <source>
        <dbReference type="EMBL" id="KAF6069177.1"/>
    </source>
</evidence>
<dbReference type="InterPro" id="IPR027267">
    <property type="entry name" value="AH/BAR_dom_sf"/>
</dbReference>
<dbReference type="Proteomes" id="UP000536275">
    <property type="component" value="Unassembled WGS sequence"/>
</dbReference>
<evidence type="ECO:0000256" key="2">
    <source>
        <dbReference type="ARBA" id="ARBA00022490"/>
    </source>
</evidence>
<evidence type="ECO:0000256" key="1">
    <source>
        <dbReference type="ARBA" id="ARBA00004245"/>
    </source>
</evidence>
<feature type="transmembrane region" description="Helical" evidence="4">
    <location>
        <begin position="363"/>
        <end position="382"/>
    </location>
</feature>
<comment type="caution">
    <text evidence="6">The sequence shown here is derived from an EMBL/GenBank/DDBJ whole genome shotgun (WGS) entry which is preliminary data.</text>
</comment>
<dbReference type="Gene3D" id="1.20.1270.60">
    <property type="entry name" value="Arfaptin homology (AH) domain/BAR domain"/>
    <property type="match status" value="1"/>
</dbReference>
<keyword evidence="4" id="KW-1133">Transmembrane helix</keyword>
<dbReference type="Pfam" id="PF03114">
    <property type="entry name" value="BAR"/>
    <property type="match status" value="1"/>
</dbReference>
<feature type="domain" description="BAR" evidence="5">
    <location>
        <begin position="15"/>
        <end position="239"/>
    </location>
</feature>
<sequence length="541" mass="60660">MSWGGFKKAINRAGASVIVKDVDKTMDKDFDVEERRYKTLKTAGTNLQKAAKGYLDNIRAITNSQVTIAEIIYNLYEESKQGQSLYSNVGTYYMQSVKEFDEETVKQIDGPYRETVLDPIGKFSNYFSEIDEAIKKRAHKKIDYEQCKAKVRRLVDKPAKDAAKLPRAEKELSMAKEIYDELNDQLKAELPQLIALRVPFYDPSFEALVKIQLRFCTEGYSRLAQIQQYLDPASRDEYANGLLDGKIDDMLAQMQGLSITSLGKKTQRSFTKYGATVYTGNTKASVVVYTIAIANSVYALGGQDTFGEFGGGGFSCTLVMEVFMELTYFMGVVTIDRKVDLDGATAISWWKYKLLRVRSNSNLVIPLGVLLMIGVLSHWTVVMPEKTAVIITQSNTYIYYVEYLLLVVFIVAVVALVVPAKTQPVEFAEEKSYNTIVMDTSSDILRITTNPKTSSIVTTLLDHRVLYWTPQGNSEPIPIPCRMWPVNHVGLNDDGSMVVLVSTRQGVIQGVGYYCGEHCQQQHEEQKARGGAPETVWDISG</sequence>
<keyword evidence="3" id="KW-0206">Cytoskeleton</keyword>
<organism evidence="6 7">
    <name type="scientific">Candida albicans</name>
    <name type="common">Yeast</name>
    <dbReference type="NCBI Taxonomy" id="5476"/>
    <lineage>
        <taxon>Eukaryota</taxon>
        <taxon>Fungi</taxon>
        <taxon>Dikarya</taxon>
        <taxon>Ascomycota</taxon>
        <taxon>Saccharomycotina</taxon>
        <taxon>Pichiomycetes</taxon>
        <taxon>Debaryomycetaceae</taxon>
        <taxon>Candida/Lodderomyces clade</taxon>
        <taxon>Candida</taxon>
    </lineage>
</organism>
<dbReference type="SMART" id="SM00721">
    <property type="entry name" value="BAR"/>
    <property type="match status" value="1"/>
</dbReference>
<dbReference type="InterPro" id="IPR046982">
    <property type="entry name" value="BIN3/RVS161-like"/>
</dbReference>
<protein>
    <submittedName>
        <fullName evidence="6">Regulator of cytoskeleton and endocytosis</fullName>
    </submittedName>
</protein>
<dbReference type="InterPro" id="IPR037429">
    <property type="entry name" value="Rvs161/Hob3_BAR"/>
</dbReference>
<dbReference type="GO" id="GO:0031097">
    <property type="term" value="C:medial cortex"/>
    <property type="evidence" value="ECO:0007669"/>
    <property type="project" value="TreeGrafter"/>
</dbReference>
<name>A0A8H6F4S5_CANAX</name>
<keyword evidence="2" id="KW-0963">Cytoplasm</keyword>
<dbReference type="GO" id="GO:0030479">
    <property type="term" value="C:actin cortical patch"/>
    <property type="evidence" value="ECO:0007669"/>
    <property type="project" value="TreeGrafter"/>
</dbReference>
<keyword evidence="4" id="KW-0812">Transmembrane</keyword>
<dbReference type="FunFam" id="1.20.1270.60:FF:000014">
    <property type="entry name" value="Protein hob3, variant"/>
    <property type="match status" value="1"/>
</dbReference>
<dbReference type="EMBL" id="JABWAD010000046">
    <property type="protein sequence ID" value="KAF6069177.1"/>
    <property type="molecule type" value="Genomic_DNA"/>
</dbReference>
<feature type="transmembrane region" description="Helical" evidence="4">
    <location>
        <begin position="397"/>
        <end position="418"/>
    </location>
</feature>
<evidence type="ECO:0000313" key="7">
    <source>
        <dbReference type="Proteomes" id="UP000536275"/>
    </source>
</evidence>
<reference evidence="6 7" key="1">
    <citation type="submission" date="2020-03" db="EMBL/GenBank/DDBJ databases">
        <title>FDA dAtabase for Regulatory Grade micrObial Sequences (FDA-ARGOS): Supporting development and validation of Infectious Disease Dx tests.</title>
        <authorList>
            <person name="Campos J."/>
            <person name="Goldberg B."/>
            <person name="Tallon L."/>
            <person name="Sadzewicz L."/>
            <person name="Vavikolanu K."/>
            <person name="Mehta A."/>
            <person name="Aluvathingal J."/>
            <person name="Nadendla S."/>
            <person name="Nandy P."/>
            <person name="Geyer C."/>
            <person name="Yan Y."/>
            <person name="Sichtig H."/>
        </authorList>
    </citation>
    <scope>NUCLEOTIDE SEQUENCE [LARGE SCALE GENOMIC DNA]</scope>
    <source>
        <strain evidence="6 7">FDAARGOS_656</strain>
    </source>
</reference>
<dbReference type="GO" id="GO:0043332">
    <property type="term" value="C:mating projection tip"/>
    <property type="evidence" value="ECO:0007669"/>
    <property type="project" value="TreeGrafter"/>
</dbReference>
<proteinExistence type="predicted"/>
<dbReference type="InterPro" id="IPR004148">
    <property type="entry name" value="BAR_dom"/>
</dbReference>
<dbReference type="CDD" id="cd07591">
    <property type="entry name" value="BAR_Rvs161p"/>
    <property type="match status" value="1"/>
</dbReference>
<dbReference type="PROSITE" id="PS51021">
    <property type="entry name" value="BAR"/>
    <property type="match status" value="1"/>
</dbReference>
<evidence type="ECO:0000259" key="5">
    <source>
        <dbReference type="PROSITE" id="PS51021"/>
    </source>
</evidence>
<dbReference type="PANTHER" id="PTHR47174">
    <property type="entry name" value="BRIDGING INTEGRATOR 3"/>
    <property type="match status" value="1"/>
</dbReference>
<gene>
    <name evidence="6" type="primary">RVS161</name>
    <name evidence="6" type="ORF">FOB64_003525</name>
</gene>
<dbReference type="PANTHER" id="PTHR47174:SF3">
    <property type="entry name" value="BRIDGING INTEGRATOR 3"/>
    <property type="match status" value="1"/>
</dbReference>
<dbReference type="SUPFAM" id="SSF103657">
    <property type="entry name" value="BAR/IMD domain-like"/>
    <property type="match status" value="1"/>
</dbReference>
<evidence type="ECO:0000256" key="4">
    <source>
        <dbReference type="SAM" id="Phobius"/>
    </source>
</evidence>
<dbReference type="GO" id="GO:0006897">
    <property type="term" value="P:endocytosis"/>
    <property type="evidence" value="ECO:0007669"/>
    <property type="project" value="InterPro"/>
</dbReference>
<dbReference type="GO" id="GO:1990528">
    <property type="term" value="C:Rvs161p-Rvs167p complex"/>
    <property type="evidence" value="ECO:0007669"/>
    <property type="project" value="TreeGrafter"/>
</dbReference>
<accession>A0A8H6F4S5</accession>
<dbReference type="GO" id="GO:0007015">
    <property type="term" value="P:actin filament organization"/>
    <property type="evidence" value="ECO:0007669"/>
    <property type="project" value="InterPro"/>
</dbReference>